<dbReference type="AlphaFoldDB" id="A0A2U9PR86"/>
<gene>
    <name evidence="2" type="ORF">D806_033470</name>
</gene>
<reference evidence="3" key="2">
    <citation type="submission" date="2018-03" db="EMBL/GenBank/DDBJ databases">
        <authorList>
            <person name="Derbyshire K."/>
            <person name="Gray T.A."/>
            <person name="Champion M."/>
        </authorList>
    </citation>
    <scope>NUCLEOTIDE SEQUENCE [LARGE SCALE GENOMIC DNA]</scope>
    <source>
        <strain evidence="3">MKD8</strain>
    </source>
</reference>
<evidence type="ECO:0000313" key="2">
    <source>
        <dbReference type="EMBL" id="AWT54319.1"/>
    </source>
</evidence>
<feature type="transmembrane region" description="Helical" evidence="1">
    <location>
        <begin position="42"/>
        <end position="60"/>
    </location>
</feature>
<keyword evidence="1" id="KW-0472">Membrane</keyword>
<accession>A0A2U9PR86</accession>
<organism evidence="2 3">
    <name type="scientific">Mycolicibacterium smegmatis (strain MKD8)</name>
    <name type="common">Mycobacterium smegmatis</name>
    <dbReference type="NCBI Taxonomy" id="1214915"/>
    <lineage>
        <taxon>Bacteria</taxon>
        <taxon>Bacillati</taxon>
        <taxon>Actinomycetota</taxon>
        <taxon>Actinomycetes</taxon>
        <taxon>Mycobacteriales</taxon>
        <taxon>Mycobacteriaceae</taxon>
        <taxon>Mycolicibacterium</taxon>
    </lineage>
</organism>
<feature type="transmembrane region" description="Helical" evidence="1">
    <location>
        <begin position="12"/>
        <end position="30"/>
    </location>
</feature>
<proteinExistence type="predicted"/>
<evidence type="ECO:0000313" key="3">
    <source>
        <dbReference type="Proteomes" id="UP000011200"/>
    </source>
</evidence>
<keyword evidence="1" id="KW-0812">Transmembrane</keyword>
<evidence type="ECO:0000256" key="1">
    <source>
        <dbReference type="SAM" id="Phobius"/>
    </source>
</evidence>
<dbReference type="EMBL" id="CP027541">
    <property type="protein sequence ID" value="AWT54319.1"/>
    <property type="molecule type" value="Genomic_DNA"/>
</dbReference>
<protein>
    <submittedName>
        <fullName evidence="2">Uncharacterized protein</fullName>
    </submittedName>
</protein>
<dbReference type="RefSeq" id="WP_113946742.1">
    <property type="nucleotide sequence ID" value="NZ_CP027541.1"/>
</dbReference>
<reference evidence="2 3" key="1">
    <citation type="journal article" date="2013" name="Genome Announc.">
        <title>Draft genome sequence of MKD8, a conjugal recipient Mycobacterium smegmatis strain.</title>
        <authorList>
            <person name="Gray T.A."/>
            <person name="Palumbo M.J."/>
            <person name="Derbyshire K.M."/>
        </authorList>
    </citation>
    <scope>NUCLEOTIDE SEQUENCE [LARGE SCALE GENOMIC DNA]</scope>
    <source>
        <strain evidence="2 3">MKD8</strain>
    </source>
</reference>
<sequence>MPAEAPRPAKRRNATIVVALAVLNFVILLFPPLTWYLGQNGVWFFLITGVIGVLSLLIMYRADSSAGED</sequence>
<keyword evidence="1" id="KW-1133">Transmembrane helix</keyword>
<dbReference type="Proteomes" id="UP000011200">
    <property type="component" value="Chromosome"/>
</dbReference>
<name>A0A2U9PR86_MYCSE</name>